<evidence type="ECO:0000256" key="2">
    <source>
        <dbReference type="SAM" id="SignalP"/>
    </source>
</evidence>
<feature type="signal peptide" evidence="2">
    <location>
        <begin position="1"/>
        <end position="23"/>
    </location>
</feature>
<feature type="region of interest" description="Disordered" evidence="1">
    <location>
        <begin position="52"/>
        <end position="130"/>
    </location>
</feature>
<comment type="caution">
    <text evidence="3">The sequence shown here is derived from an EMBL/GenBank/DDBJ whole genome shotgun (WGS) entry which is preliminary data.</text>
</comment>
<evidence type="ECO:0000313" key="3">
    <source>
        <dbReference type="EMBL" id="MED6159807.1"/>
    </source>
</evidence>
<feature type="chain" id="PRO_5046394347" evidence="2">
    <location>
        <begin position="24"/>
        <end position="130"/>
    </location>
</feature>
<evidence type="ECO:0000256" key="1">
    <source>
        <dbReference type="SAM" id="MobiDB-lite"/>
    </source>
</evidence>
<accession>A0ABU6UGF4</accession>
<proteinExistence type="predicted"/>
<dbReference type="EMBL" id="JASCZI010121108">
    <property type="protein sequence ID" value="MED6159807.1"/>
    <property type="molecule type" value="Genomic_DNA"/>
</dbReference>
<keyword evidence="4" id="KW-1185">Reference proteome</keyword>
<feature type="compositionally biased region" description="Pro residues" evidence="1">
    <location>
        <begin position="81"/>
        <end position="92"/>
    </location>
</feature>
<reference evidence="3 4" key="1">
    <citation type="journal article" date="2023" name="Plants (Basel)">
        <title>Bridging the Gap: Combining Genomics and Transcriptomics Approaches to Understand Stylosanthes scabra, an Orphan Legume from the Brazilian Caatinga.</title>
        <authorList>
            <person name="Ferreira-Neto J.R.C."/>
            <person name="da Silva M.D."/>
            <person name="Binneck E."/>
            <person name="de Melo N.F."/>
            <person name="da Silva R.H."/>
            <person name="de Melo A.L.T.M."/>
            <person name="Pandolfi V."/>
            <person name="Bustamante F.O."/>
            <person name="Brasileiro-Vidal A.C."/>
            <person name="Benko-Iseppon A.M."/>
        </authorList>
    </citation>
    <scope>NUCLEOTIDE SEQUENCE [LARGE SCALE GENOMIC DNA]</scope>
    <source>
        <tissue evidence="3">Leaves</tissue>
    </source>
</reference>
<sequence length="130" mass="15020">MGCEKWLMIGLALLSISSMRVMMSRVIYNNDEYEYDVELIIMAPSRPRVRHTIPRFPPSSPSRKFNSNYRQLPPHKSKIIEPPPSSSWSPPPHPHDLLLRHTTTTTVPPSSPSCKFNYHQLPRHPPHRCS</sequence>
<keyword evidence="2" id="KW-0732">Signal</keyword>
<organism evidence="3 4">
    <name type="scientific">Stylosanthes scabra</name>
    <dbReference type="NCBI Taxonomy" id="79078"/>
    <lineage>
        <taxon>Eukaryota</taxon>
        <taxon>Viridiplantae</taxon>
        <taxon>Streptophyta</taxon>
        <taxon>Embryophyta</taxon>
        <taxon>Tracheophyta</taxon>
        <taxon>Spermatophyta</taxon>
        <taxon>Magnoliopsida</taxon>
        <taxon>eudicotyledons</taxon>
        <taxon>Gunneridae</taxon>
        <taxon>Pentapetalae</taxon>
        <taxon>rosids</taxon>
        <taxon>fabids</taxon>
        <taxon>Fabales</taxon>
        <taxon>Fabaceae</taxon>
        <taxon>Papilionoideae</taxon>
        <taxon>50 kb inversion clade</taxon>
        <taxon>dalbergioids sensu lato</taxon>
        <taxon>Dalbergieae</taxon>
        <taxon>Pterocarpus clade</taxon>
        <taxon>Stylosanthes</taxon>
    </lineage>
</organism>
<feature type="compositionally biased region" description="Basic residues" evidence="1">
    <location>
        <begin position="121"/>
        <end position="130"/>
    </location>
</feature>
<gene>
    <name evidence="3" type="ORF">PIB30_045622</name>
</gene>
<dbReference type="Proteomes" id="UP001341840">
    <property type="component" value="Unassembled WGS sequence"/>
</dbReference>
<protein>
    <submittedName>
        <fullName evidence="3">Uncharacterized protein</fullName>
    </submittedName>
</protein>
<name>A0ABU6UGF4_9FABA</name>
<evidence type="ECO:0000313" key="4">
    <source>
        <dbReference type="Proteomes" id="UP001341840"/>
    </source>
</evidence>